<feature type="region of interest" description="Disordered" evidence="10">
    <location>
        <begin position="1"/>
        <end position="44"/>
    </location>
</feature>
<keyword evidence="4 8" id="KW-0694">RNA-binding</keyword>
<keyword evidence="5 8" id="KW-0689">Ribosomal protein</keyword>
<dbReference type="InterPro" id="IPR020568">
    <property type="entry name" value="Ribosomal_Su5_D2-typ_SF"/>
</dbReference>
<dbReference type="Gene3D" id="3.30.230.10">
    <property type="match status" value="1"/>
</dbReference>
<dbReference type="SUPFAM" id="SSF54211">
    <property type="entry name" value="Ribosomal protein S5 domain 2-like"/>
    <property type="match status" value="1"/>
</dbReference>
<evidence type="ECO:0000313" key="12">
    <source>
        <dbReference type="EMBL" id="CRX37863.1"/>
    </source>
</evidence>
<dbReference type="OrthoDB" id="9809045at2"/>
<dbReference type="HAMAP" id="MF_01307_B">
    <property type="entry name" value="Ribosomal_uS5_B"/>
    <property type="match status" value="1"/>
</dbReference>
<dbReference type="GO" id="GO:0019843">
    <property type="term" value="F:rRNA binding"/>
    <property type="evidence" value="ECO:0007669"/>
    <property type="project" value="UniProtKB-UniRule"/>
</dbReference>
<dbReference type="PANTHER" id="PTHR48277">
    <property type="entry name" value="MITOCHONDRIAL RIBOSOMAL PROTEIN S5"/>
    <property type="match status" value="1"/>
</dbReference>
<dbReference type="PROSITE" id="PS00585">
    <property type="entry name" value="RIBOSOMAL_S5"/>
    <property type="match status" value="1"/>
</dbReference>
<dbReference type="Pfam" id="PF00333">
    <property type="entry name" value="Ribosomal_S5"/>
    <property type="match status" value="1"/>
</dbReference>
<protein>
    <recommendedName>
        <fullName evidence="7 8">Small ribosomal subunit protein uS5</fullName>
    </recommendedName>
</protein>
<dbReference type="RefSeq" id="WP_098037711.1">
    <property type="nucleotide sequence ID" value="NZ_CWGJ01000006.1"/>
</dbReference>
<evidence type="ECO:0000313" key="13">
    <source>
        <dbReference type="Proteomes" id="UP000220251"/>
    </source>
</evidence>
<dbReference type="Pfam" id="PF03719">
    <property type="entry name" value="Ribosomal_S5_C"/>
    <property type="match status" value="1"/>
</dbReference>
<evidence type="ECO:0000256" key="9">
    <source>
        <dbReference type="RuleBase" id="RU003823"/>
    </source>
</evidence>
<accession>A0A0H5DPF6</accession>
<evidence type="ECO:0000256" key="3">
    <source>
        <dbReference type="ARBA" id="ARBA00022730"/>
    </source>
</evidence>
<evidence type="ECO:0000256" key="7">
    <source>
        <dbReference type="ARBA" id="ARBA00035255"/>
    </source>
</evidence>
<evidence type="ECO:0000256" key="4">
    <source>
        <dbReference type="ARBA" id="ARBA00022884"/>
    </source>
</evidence>
<evidence type="ECO:0000256" key="8">
    <source>
        <dbReference type="HAMAP-Rule" id="MF_01307"/>
    </source>
</evidence>
<dbReference type="GO" id="GO:0005737">
    <property type="term" value="C:cytoplasm"/>
    <property type="evidence" value="ECO:0007669"/>
    <property type="project" value="UniProtKB-ARBA"/>
</dbReference>
<keyword evidence="13" id="KW-1185">Reference proteome</keyword>
<evidence type="ECO:0000256" key="1">
    <source>
        <dbReference type="ARBA" id="ARBA00003093"/>
    </source>
</evidence>
<dbReference type="InterPro" id="IPR013810">
    <property type="entry name" value="Ribosomal_uS5_N"/>
</dbReference>
<evidence type="ECO:0000256" key="5">
    <source>
        <dbReference type="ARBA" id="ARBA00022980"/>
    </source>
</evidence>
<reference evidence="13" key="1">
    <citation type="submission" date="2015-06" db="EMBL/GenBank/DDBJ databases">
        <authorList>
            <person name="Bertelli C."/>
        </authorList>
    </citation>
    <scope>NUCLEOTIDE SEQUENCE [LARGE SCALE GENOMIC DNA]</scope>
    <source>
        <strain evidence="13">CRIB-30</strain>
    </source>
</reference>
<dbReference type="NCBIfam" id="TIGR01021">
    <property type="entry name" value="rpsE_bact"/>
    <property type="match status" value="1"/>
</dbReference>
<keyword evidence="6 8" id="KW-0687">Ribonucleoprotein</keyword>
<dbReference type="AlphaFoldDB" id="A0A0H5DPF6"/>
<gene>
    <name evidence="8 12" type="primary">rpsE</name>
    <name evidence="12" type="ORF">ELAC_0508</name>
</gene>
<keyword evidence="3 8" id="KW-0699">rRNA-binding</keyword>
<evidence type="ECO:0000256" key="6">
    <source>
        <dbReference type="ARBA" id="ARBA00023274"/>
    </source>
</evidence>
<dbReference type="EMBL" id="CWGJ01000006">
    <property type="protein sequence ID" value="CRX37863.1"/>
    <property type="molecule type" value="Genomic_DNA"/>
</dbReference>
<evidence type="ECO:0000256" key="2">
    <source>
        <dbReference type="ARBA" id="ARBA00008945"/>
    </source>
</evidence>
<dbReference type="GO" id="GO:0003735">
    <property type="term" value="F:structural constituent of ribosome"/>
    <property type="evidence" value="ECO:0007669"/>
    <property type="project" value="UniProtKB-UniRule"/>
</dbReference>
<feature type="domain" description="S5 DRBM" evidence="11">
    <location>
        <begin position="47"/>
        <end position="110"/>
    </location>
</feature>
<dbReference type="InterPro" id="IPR005324">
    <property type="entry name" value="Ribosomal_uS5_C"/>
</dbReference>
<dbReference type="Proteomes" id="UP000220251">
    <property type="component" value="Unassembled WGS sequence"/>
</dbReference>
<organism evidence="12 13">
    <name type="scientific">Estrella lausannensis</name>
    <dbReference type="NCBI Taxonomy" id="483423"/>
    <lineage>
        <taxon>Bacteria</taxon>
        <taxon>Pseudomonadati</taxon>
        <taxon>Chlamydiota</taxon>
        <taxon>Chlamydiia</taxon>
        <taxon>Parachlamydiales</taxon>
        <taxon>Candidatus Criblamydiaceae</taxon>
        <taxon>Estrella</taxon>
    </lineage>
</organism>
<evidence type="ECO:0000259" key="11">
    <source>
        <dbReference type="PROSITE" id="PS50881"/>
    </source>
</evidence>
<proteinExistence type="inferred from homology"/>
<dbReference type="InterPro" id="IPR018192">
    <property type="entry name" value="Ribosomal_uS5_N_CS"/>
</dbReference>
<sequence length="196" mass="21227">MAKQNDTSKRERGPSDAPRRERSAADSPRRGRSESEGSKRDKVQSDVVEKVLHINRCSKTVKGGKKFSFSALILAGDGNGKVGYGFAKANELTDAIRKGGELARKNMRSFPMEGTTIPHEIVVKFDGVSVLMKPVAKGGGMIAGSKLRDVLELAGIKDVMAKNLSGSNPVNMVKAIFRALDKLQTRDSIKKVRSKA</sequence>
<comment type="function">
    <text evidence="8">With S4 and S12 plays an important role in translational accuracy.</text>
</comment>
<dbReference type="InterPro" id="IPR005712">
    <property type="entry name" value="Ribosomal_uS5_bac-type"/>
</dbReference>
<dbReference type="PANTHER" id="PTHR48277:SF1">
    <property type="entry name" value="MITOCHONDRIAL RIBOSOMAL PROTEIN S5"/>
    <property type="match status" value="1"/>
</dbReference>
<evidence type="ECO:0000256" key="10">
    <source>
        <dbReference type="SAM" id="MobiDB-lite"/>
    </source>
</evidence>
<dbReference type="GO" id="GO:0015935">
    <property type="term" value="C:small ribosomal subunit"/>
    <property type="evidence" value="ECO:0007669"/>
    <property type="project" value="InterPro"/>
</dbReference>
<dbReference type="InterPro" id="IPR000851">
    <property type="entry name" value="Ribosomal_uS5"/>
</dbReference>
<dbReference type="Gene3D" id="3.30.160.20">
    <property type="match status" value="1"/>
</dbReference>
<dbReference type="FunFam" id="3.30.160.20:FF:000066">
    <property type="entry name" value="30S ribosomal protein S5"/>
    <property type="match status" value="1"/>
</dbReference>
<dbReference type="SUPFAM" id="SSF54768">
    <property type="entry name" value="dsRNA-binding domain-like"/>
    <property type="match status" value="1"/>
</dbReference>
<name>A0A0H5DPF6_9BACT</name>
<comment type="similarity">
    <text evidence="2 8 9">Belongs to the universal ribosomal protein uS5 family.</text>
</comment>
<comment type="function">
    <text evidence="1 8">Located at the back of the 30S subunit body where it stabilizes the conformation of the head with respect to the body.</text>
</comment>
<dbReference type="InterPro" id="IPR014721">
    <property type="entry name" value="Ribsml_uS5_D2-typ_fold_subgr"/>
</dbReference>
<comment type="subunit">
    <text evidence="8">Part of the 30S ribosomal subunit. Contacts proteins S4 and S8.</text>
</comment>
<dbReference type="GO" id="GO:0006412">
    <property type="term" value="P:translation"/>
    <property type="evidence" value="ECO:0007669"/>
    <property type="project" value="UniProtKB-UniRule"/>
</dbReference>
<dbReference type="FunFam" id="3.30.230.10:FF:000002">
    <property type="entry name" value="30S ribosomal protein S5"/>
    <property type="match status" value="1"/>
</dbReference>
<dbReference type="PROSITE" id="PS50881">
    <property type="entry name" value="S5_DSRBD"/>
    <property type="match status" value="1"/>
</dbReference>
<comment type="domain">
    <text evidence="8">The N-terminal domain interacts with the head of the 30S subunit; the C-terminal domain interacts with the body and contacts protein S4. The interaction surface between S4 and S5 is involved in control of translational fidelity.</text>
</comment>